<feature type="compositionally biased region" description="Polar residues" evidence="1">
    <location>
        <begin position="71"/>
        <end position="85"/>
    </location>
</feature>
<protein>
    <submittedName>
        <fullName evidence="2">Uncharacterized protein</fullName>
    </submittedName>
</protein>
<feature type="region of interest" description="Disordered" evidence="1">
    <location>
        <begin position="61"/>
        <end position="85"/>
    </location>
</feature>
<evidence type="ECO:0000313" key="3">
    <source>
        <dbReference type="Proteomes" id="UP001358586"/>
    </source>
</evidence>
<keyword evidence="3" id="KW-1185">Reference proteome</keyword>
<comment type="caution">
    <text evidence="2">The sequence shown here is derived from an EMBL/GenBank/DDBJ whole genome shotgun (WGS) entry which is preliminary data.</text>
</comment>
<dbReference type="Proteomes" id="UP001358586">
    <property type="component" value="Chromosome 8"/>
</dbReference>
<dbReference type="EMBL" id="JARKNE010000008">
    <property type="protein sequence ID" value="KAK5812614.1"/>
    <property type="molecule type" value="Genomic_DNA"/>
</dbReference>
<name>A0ABR0P1V5_GOSAR</name>
<reference evidence="2 3" key="1">
    <citation type="submission" date="2023-03" db="EMBL/GenBank/DDBJ databases">
        <title>WGS of Gossypium arboreum.</title>
        <authorList>
            <person name="Yu D."/>
        </authorList>
    </citation>
    <scope>NUCLEOTIDE SEQUENCE [LARGE SCALE GENOMIC DNA]</scope>
    <source>
        <tissue evidence="2">Leaf</tissue>
    </source>
</reference>
<accession>A0ABR0P1V5</accession>
<evidence type="ECO:0000256" key="1">
    <source>
        <dbReference type="SAM" id="MobiDB-lite"/>
    </source>
</evidence>
<evidence type="ECO:0000313" key="2">
    <source>
        <dbReference type="EMBL" id="KAK5812614.1"/>
    </source>
</evidence>
<gene>
    <name evidence="2" type="ORF">PVK06_028050</name>
</gene>
<sequence length="165" mass="19147">MWENQYDNILTRESIIVPELACDLNYMPWFRIHGKPYFLSKKKRHQQICVEREQRSHLNPRIIDGEAGPSTELTQSPTPTKQVTMPTPQPLQIMSGVYVNLYIYHFPTFIQGWNVWPDASHFLITPSQPMIYKPSSQEGPYEAPLGSSTYFQTPSLYKIQAGYVH</sequence>
<organism evidence="2 3">
    <name type="scientific">Gossypium arboreum</name>
    <name type="common">Tree cotton</name>
    <name type="synonym">Gossypium nanking</name>
    <dbReference type="NCBI Taxonomy" id="29729"/>
    <lineage>
        <taxon>Eukaryota</taxon>
        <taxon>Viridiplantae</taxon>
        <taxon>Streptophyta</taxon>
        <taxon>Embryophyta</taxon>
        <taxon>Tracheophyta</taxon>
        <taxon>Spermatophyta</taxon>
        <taxon>Magnoliopsida</taxon>
        <taxon>eudicotyledons</taxon>
        <taxon>Gunneridae</taxon>
        <taxon>Pentapetalae</taxon>
        <taxon>rosids</taxon>
        <taxon>malvids</taxon>
        <taxon>Malvales</taxon>
        <taxon>Malvaceae</taxon>
        <taxon>Malvoideae</taxon>
        <taxon>Gossypium</taxon>
    </lineage>
</organism>
<proteinExistence type="predicted"/>